<evidence type="ECO:0000313" key="1">
    <source>
        <dbReference type="EMBL" id="GJU04374.1"/>
    </source>
</evidence>
<name>A0ABQ5IVW7_9ASTR</name>
<reference evidence="1" key="1">
    <citation type="journal article" date="2022" name="Int. J. Mol. Sci.">
        <title>Draft Genome of Tanacetum Coccineum: Genomic Comparison of Closely Related Tanacetum-Family Plants.</title>
        <authorList>
            <person name="Yamashiro T."/>
            <person name="Shiraishi A."/>
            <person name="Nakayama K."/>
            <person name="Satake H."/>
        </authorList>
    </citation>
    <scope>NUCLEOTIDE SEQUENCE</scope>
</reference>
<proteinExistence type="predicted"/>
<reference evidence="1" key="2">
    <citation type="submission" date="2022-01" db="EMBL/GenBank/DDBJ databases">
        <authorList>
            <person name="Yamashiro T."/>
            <person name="Shiraishi A."/>
            <person name="Satake H."/>
            <person name="Nakayama K."/>
        </authorList>
    </citation>
    <scope>NUCLEOTIDE SEQUENCE</scope>
</reference>
<evidence type="ECO:0000313" key="2">
    <source>
        <dbReference type="Proteomes" id="UP001151760"/>
    </source>
</evidence>
<organism evidence="1 2">
    <name type="scientific">Tanacetum coccineum</name>
    <dbReference type="NCBI Taxonomy" id="301880"/>
    <lineage>
        <taxon>Eukaryota</taxon>
        <taxon>Viridiplantae</taxon>
        <taxon>Streptophyta</taxon>
        <taxon>Embryophyta</taxon>
        <taxon>Tracheophyta</taxon>
        <taxon>Spermatophyta</taxon>
        <taxon>Magnoliopsida</taxon>
        <taxon>eudicotyledons</taxon>
        <taxon>Gunneridae</taxon>
        <taxon>Pentapetalae</taxon>
        <taxon>asterids</taxon>
        <taxon>campanulids</taxon>
        <taxon>Asterales</taxon>
        <taxon>Asteraceae</taxon>
        <taxon>Asteroideae</taxon>
        <taxon>Anthemideae</taxon>
        <taxon>Anthemidinae</taxon>
        <taxon>Tanacetum</taxon>
    </lineage>
</organism>
<dbReference type="EMBL" id="BQNB010021242">
    <property type="protein sequence ID" value="GJU04374.1"/>
    <property type="molecule type" value="Genomic_DNA"/>
</dbReference>
<comment type="caution">
    <text evidence="1">The sequence shown here is derived from an EMBL/GenBank/DDBJ whole genome shotgun (WGS) entry which is preliminary data.</text>
</comment>
<accession>A0ABQ5IVW7</accession>
<sequence length="118" mass="13016">MGYCLLEATGFLLLSAQPSMNSDWWRLPPEALVSAKGSSVEITLNAEKSRDKVPHVATVMVPPMTSVSSGDESWKRKELSLLKGRNIPVPLCPAVTEKMDKNMEATPAYAIFMLKEHI</sequence>
<protein>
    <submittedName>
        <fullName evidence="1">Uncharacterized protein</fullName>
    </submittedName>
</protein>
<keyword evidence="2" id="KW-1185">Reference proteome</keyword>
<dbReference type="Proteomes" id="UP001151760">
    <property type="component" value="Unassembled WGS sequence"/>
</dbReference>
<gene>
    <name evidence="1" type="ORF">Tco_1114712</name>
</gene>